<proteinExistence type="inferred from homology"/>
<organism evidence="6 7">
    <name type="scientific">Caenispirillum salinarum AK4</name>
    <dbReference type="NCBI Taxonomy" id="1238182"/>
    <lineage>
        <taxon>Bacteria</taxon>
        <taxon>Pseudomonadati</taxon>
        <taxon>Pseudomonadota</taxon>
        <taxon>Alphaproteobacteria</taxon>
        <taxon>Rhodospirillales</taxon>
        <taxon>Novispirillaceae</taxon>
        <taxon>Caenispirillum</taxon>
    </lineage>
</organism>
<evidence type="ECO:0000256" key="4">
    <source>
        <dbReference type="HAMAP-Rule" id="MF_02200"/>
    </source>
</evidence>
<dbReference type="GO" id="GO:0005737">
    <property type="term" value="C:cytoplasm"/>
    <property type="evidence" value="ECO:0007669"/>
    <property type="project" value="UniProtKB-SubCell"/>
</dbReference>
<dbReference type="InterPro" id="IPR005623">
    <property type="entry name" value="Chaperone_NapD_NO3_reduct"/>
</dbReference>
<evidence type="ECO:0000313" key="7">
    <source>
        <dbReference type="Proteomes" id="UP000009881"/>
    </source>
</evidence>
<evidence type="ECO:0000256" key="5">
    <source>
        <dbReference type="SAM" id="MobiDB-lite"/>
    </source>
</evidence>
<dbReference type="Pfam" id="PF03927">
    <property type="entry name" value="NapD"/>
    <property type="match status" value="1"/>
</dbReference>
<dbReference type="GO" id="GO:0051224">
    <property type="term" value="P:negative regulation of protein transport"/>
    <property type="evidence" value="ECO:0007669"/>
    <property type="project" value="UniProtKB-UniRule"/>
</dbReference>
<dbReference type="OrthoDB" id="7306089at2"/>
<comment type="subcellular location">
    <subcellularLocation>
        <location evidence="1 4">Cytoplasm</location>
    </subcellularLocation>
</comment>
<evidence type="ECO:0000256" key="1">
    <source>
        <dbReference type="ARBA" id="ARBA00004496"/>
    </source>
</evidence>
<dbReference type="EMBL" id="ANHY01000012">
    <property type="protein sequence ID" value="EKV29472.1"/>
    <property type="molecule type" value="Genomic_DNA"/>
</dbReference>
<dbReference type="STRING" id="1238182.C882_0294"/>
<feature type="compositionally biased region" description="Polar residues" evidence="5">
    <location>
        <begin position="94"/>
        <end position="106"/>
    </location>
</feature>
<comment type="caution">
    <text evidence="6">The sequence shown here is derived from an EMBL/GenBank/DDBJ whole genome shotgun (WGS) entry which is preliminary data.</text>
</comment>
<comment type="similarity">
    <text evidence="4">Belongs to the NapD family.</text>
</comment>
<reference evidence="6 7" key="1">
    <citation type="journal article" date="2013" name="Genome Announc.">
        <title>Draft Genome Sequence of an Alphaproteobacterium, Caenispirillum salinarum AK4(T), Isolated from a Solar Saltern.</title>
        <authorList>
            <person name="Khatri I."/>
            <person name="Singh A."/>
            <person name="Korpole S."/>
            <person name="Pinnaka A.K."/>
            <person name="Subramanian S."/>
        </authorList>
    </citation>
    <scope>NUCLEOTIDE SEQUENCE [LARGE SCALE GENOMIC DNA]</scope>
    <source>
        <strain evidence="6 7">AK4</strain>
    </source>
</reference>
<dbReference type="AlphaFoldDB" id="K9GW42"/>
<dbReference type="HAMAP" id="MF_02200">
    <property type="entry name" value="NapD"/>
    <property type="match status" value="1"/>
</dbReference>
<feature type="region of interest" description="Disordered" evidence="5">
    <location>
        <begin position="85"/>
        <end position="106"/>
    </location>
</feature>
<dbReference type="Gene3D" id="3.30.70.920">
    <property type="match status" value="1"/>
</dbReference>
<comment type="function">
    <text evidence="4">Chaperone for NapA, the catalytic subunit of the periplasmic nitrate reductase. It binds directly and specifically to the twin-arginine signal peptide of NapA, preventing premature interaction with the Tat translocase and premature export.</text>
</comment>
<comment type="subunit">
    <text evidence="4">Interacts with the cytoplasmic NapA precursor.</text>
</comment>
<evidence type="ECO:0000256" key="2">
    <source>
        <dbReference type="ARBA" id="ARBA00022490"/>
    </source>
</evidence>
<dbReference type="RefSeq" id="WP_009540953.1">
    <property type="nucleotide sequence ID" value="NZ_ANHY01000012.1"/>
</dbReference>
<gene>
    <name evidence="4" type="primary">napD</name>
    <name evidence="6" type="ORF">C882_0294</name>
</gene>
<dbReference type="GO" id="GO:0005048">
    <property type="term" value="F:signal sequence binding"/>
    <property type="evidence" value="ECO:0007669"/>
    <property type="project" value="UniProtKB-UniRule"/>
</dbReference>
<keyword evidence="2 4" id="KW-0963">Cytoplasm</keyword>
<dbReference type="eggNOG" id="COG3062">
    <property type="taxonomic scope" value="Bacteria"/>
</dbReference>
<accession>K9GW42</accession>
<keyword evidence="3 4" id="KW-0143">Chaperone</keyword>
<evidence type="ECO:0000313" key="6">
    <source>
        <dbReference type="EMBL" id="EKV29472.1"/>
    </source>
</evidence>
<keyword evidence="7" id="KW-1185">Reference proteome</keyword>
<dbReference type="Proteomes" id="UP000009881">
    <property type="component" value="Unassembled WGS sequence"/>
</dbReference>
<protein>
    <recommendedName>
        <fullName evidence="4">Chaperone NapD</fullName>
    </recommendedName>
    <alternativeName>
        <fullName evidence="4">NapA signal peptide-binding chaperone NapD</fullName>
    </alternativeName>
</protein>
<evidence type="ECO:0000256" key="3">
    <source>
        <dbReference type="ARBA" id="ARBA00023186"/>
    </source>
</evidence>
<dbReference type="PANTHER" id="PTHR38603:SF1">
    <property type="entry name" value="CHAPERONE NAPD"/>
    <property type="match status" value="1"/>
</dbReference>
<name>K9GW42_9PROT</name>
<dbReference type="PANTHER" id="PTHR38603">
    <property type="entry name" value="CHAPERONE NAPD"/>
    <property type="match status" value="1"/>
</dbReference>
<sequence length="106" mass="11312">MKDCVHISSAIIHAQPHTADAVCERITRTMPGVEIPVAEGGKLVATLETETEHAIVERLDAIALMDGVMSVSLIYHHFEPLDALERDVAGGTTEPEQQPSEGGTAP</sequence>